<evidence type="ECO:0000256" key="2">
    <source>
        <dbReference type="SAM" id="Phobius"/>
    </source>
</evidence>
<sequence>MSSSATTTIPPMLTADQPTVIVASVSCLLFFVVILMLLVVLYRKDPFCCRVWNYQATQHYTDTPSQYNRRQSPYDEHTAAMAHRNVGSQVKKSLCLYIVGESGLPGRLFIIGKPSSYHLDGTLPRLPSYESVRKKDRQKQIHSMISDRFGLSPTQSETEPPTYEETLRQSVIITSEDLQSVEALPSDLPLSTSTSSLKHTVTIEPRHPTTLFRAPSGNSSLSRPGAL</sequence>
<keyword evidence="2" id="KW-0812">Transmembrane</keyword>
<feature type="transmembrane region" description="Helical" evidence="2">
    <location>
        <begin position="20"/>
        <end position="42"/>
    </location>
</feature>
<feature type="compositionally biased region" description="Polar residues" evidence="1">
    <location>
        <begin position="216"/>
        <end position="227"/>
    </location>
</feature>
<keyword evidence="4" id="KW-1185">Reference proteome</keyword>
<evidence type="ECO:0000256" key="1">
    <source>
        <dbReference type="SAM" id="MobiDB-lite"/>
    </source>
</evidence>
<gene>
    <name evidence="3" type="ORF">J4Q44_G00275450</name>
</gene>
<reference evidence="3 4" key="1">
    <citation type="submission" date="2021-04" db="EMBL/GenBank/DDBJ databases">
        <authorList>
            <person name="De Guttry C."/>
            <person name="Zahm M."/>
            <person name="Klopp C."/>
            <person name="Cabau C."/>
            <person name="Louis A."/>
            <person name="Berthelot C."/>
            <person name="Parey E."/>
            <person name="Roest Crollius H."/>
            <person name="Montfort J."/>
            <person name="Robinson-Rechavi M."/>
            <person name="Bucao C."/>
            <person name="Bouchez O."/>
            <person name="Gislard M."/>
            <person name="Lluch J."/>
            <person name="Milhes M."/>
            <person name="Lampietro C."/>
            <person name="Lopez Roques C."/>
            <person name="Donnadieu C."/>
            <person name="Braasch I."/>
            <person name="Desvignes T."/>
            <person name="Postlethwait J."/>
            <person name="Bobe J."/>
            <person name="Wedekind C."/>
            <person name="Guiguen Y."/>
        </authorList>
    </citation>
    <scope>NUCLEOTIDE SEQUENCE [LARGE SCALE GENOMIC DNA]</scope>
    <source>
        <strain evidence="3">Cs_M1</strain>
        <tissue evidence="3">Blood</tissue>
    </source>
</reference>
<keyword evidence="2" id="KW-0472">Membrane</keyword>
<keyword evidence="2" id="KW-1133">Transmembrane helix</keyword>
<comment type="caution">
    <text evidence="3">The sequence shown here is derived from an EMBL/GenBank/DDBJ whole genome shotgun (WGS) entry which is preliminary data.</text>
</comment>
<dbReference type="EMBL" id="JAGTTL010000026">
    <property type="protein sequence ID" value="KAK6301492.1"/>
    <property type="molecule type" value="Genomic_DNA"/>
</dbReference>
<evidence type="ECO:0000313" key="4">
    <source>
        <dbReference type="Proteomes" id="UP001356427"/>
    </source>
</evidence>
<dbReference type="AlphaFoldDB" id="A0AAN8QTP0"/>
<dbReference type="Proteomes" id="UP001356427">
    <property type="component" value="Unassembled WGS sequence"/>
</dbReference>
<feature type="region of interest" description="Disordered" evidence="1">
    <location>
        <begin position="206"/>
        <end position="227"/>
    </location>
</feature>
<evidence type="ECO:0000313" key="3">
    <source>
        <dbReference type="EMBL" id="KAK6301492.1"/>
    </source>
</evidence>
<protein>
    <submittedName>
        <fullName evidence="3">Uncharacterized protein</fullName>
    </submittedName>
</protein>
<proteinExistence type="predicted"/>
<accession>A0AAN8QTP0</accession>
<organism evidence="3 4">
    <name type="scientific">Coregonus suidteri</name>
    <dbReference type="NCBI Taxonomy" id="861788"/>
    <lineage>
        <taxon>Eukaryota</taxon>
        <taxon>Metazoa</taxon>
        <taxon>Chordata</taxon>
        <taxon>Craniata</taxon>
        <taxon>Vertebrata</taxon>
        <taxon>Euteleostomi</taxon>
        <taxon>Actinopterygii</taxon>
        <taxon>Neopterygii</taxon>
        <taxon>Teleostei</taxon>
        <taxon>Protacanthopterygii</taxon>
        <taxon>Salmoniformes</taxon>
        <taxon>Salmonidae</taxon>
        <taxon>Coregoninae</taxon>
        <taxon>Coregonus</taxon>
    </lineage>
</organism>
<name>A0AAN8QTP0_9TELE</name>